<comment type="caution">
    <text evidence="2">The sequence shown here is derived from an EMBL/GenBank/DDBJ whole genome shotgun (WGS) entry which is preliminary data.</text>
</comment>
<evidence type="ECO:0000313" key="2">
    <source>
        <dbReference type="EMBL" id="KAK4525229.1"/>
    </source>
</evidence>
<evidence type="ECO:0008006" key="4">
    <source>
        <dbReference type="Google" id="ProtNLM"/>
    </source>
</evidence>
<protein>
    <recommendedName>
        <fullName evidence="4">Transmembrane protein</fullName>
    </recommendedName>
</protein>
<keyword evidence="3" id="KW-1185">Reference proteome</keyword>
<keyword evidence="1" id="KW-0812">Transmembrane</keyword>
<sequence length="128" mass="14706">MIFRFLRVIAVLRSSSAFEVRANFLSFCLKTTSLVNSFVFLFCGVALYKGRNFGLHFSSSVGLVFSLSCCIPCVFWIFLFLVHTGFVFLTAFLVKVEENLTMTVLLLFPRRQKLLGQFEGFVLMSFRR</sequence>
<name>A0AAV9ICZ5_9RHOD</name>
<accession>A0AAV9ICZ5</accession>
<proteinExistence type="predicted"/>
<keyword evidence="1" id="KW-0472">Membrane</keyword>
<dbReference type="AlphaFoldDB" id="A0AAV9ICZ5"/>
<dbReference type="EMBL" id="JANCYU010000029">
    <property type="protein sequence ID" value="KAK4525229.1"/>
    <property type="molecule type" value="Genomic_DNA"/>
</dbReference>
<reference evidence="2 3" key="1">
    <citation type="submission" date="2022-07" db="EMBL/GenBank/DDBJ databases">
        <title>Genome-wide signatures of adaptation to extreme environments.</title>
        <authorList>
            <person name="Cho C.H."/>
            <person name="Yoon H.S."/>
        </authorList>
    </citation>
    <scope>NUCLEOTIDE SEQUENCE [LARGE SCALE GENOMIC DNA]</scope>
    <source>
        <strain evidence="2 3">108.79 E11</strain>
    </source>
</reference>
<evidence type="ECO:0000313" key="3">
    <source>
        <dbReference type="Proteomes" id="UP001300502"/>
    </source>
</evidence>
<evidence type="ECO:0000256" key="1">
    <source>
        <dbReference type="SAM" id="Phobius"/>
    </source>
</evidence>
<organism evidence="2 3">
    <name type="scientific">Galdieria yellowstonensis</name>
    <dbReference type="NCBI Taxonomy" id="3028027"/>
    <lineage>
        <taxon>Eukaryota</taxon>
        <taxon>Rhodophyta</taxon>
        <taxon>Bangiophyceae</taxon>
        <taxon>Galdieriales</taxon>
        <taxon>Galdieriaceae</taxon>
        <taxon>Galdieria</taxon>
    </lineage>
</organism>
<dbReference type="Proteomes" id="UP001300502">
    <property type="component" value="Unassembled WGS sequence"/>
</dbReference>
<keyword evidence="1" id="KW-1133">Transmembrane helix</keyword>
<gene>
    <name evidence="2" type="ORF">GAYE_SCF09G3136</name>
</gene>
<feature type="transmembrane region" description="Helical" evidence="1">
    <location>
        <begin position="60"/>
        <end position="80"/>
    </location>
</feature>
<feature type="transmembrane region" description="Helical" evidence="1">
    <location>
        <begin position="27"/>
        <end position="48"/>
    </location>
</feature>